<evidence type="ECO:0000259" key="1">
    <source>
        <dbReference type="PROSITE" id="PS50995"/>
    </source>
</evidence>
<gene>
    <name evidence="2" type="primary">lipReg3</name>
</gene>
<name>Q30CT0_KITAU</name>
<dbReference type="Gene3D" id="1.10.10.10">
    <property type="entry name" value="Winged helix-like DNA-binding domain superfamily/Winged helix DNA-binding domain"/>
    <property type="match status" value="1"/>
</dbReference>
<dbReference type="SUPFAM" id="SSF46785">
    <property type="entry name" value="Winged helix' DNA-binding domain"/>
    <property type="match status" value="1"/>
</dbReference>
<dbReference type="EMBL" id="DQ176871">
    <property type="protein sequence ID" value="ABB05094.1"/>
    <property type="molecule type" value="Genomic_DNA"/>
</dbReference>
<dbReference type="Pfam" id="PF01047">
    <property type="entry name" value="MarR"/>
    <property type="match status" value="1"/>
</dbReference>
<protein>
    <submittedName>
        <fullName evidence="2">LipReg3</fullName>
    </submittedName>
</protein>
<dbReference type="AlphaFoldDB" id="Q30CT0"/>
<dbReference type="SMART" id="SM00347">
    <property type="entry name" value="HTH_MARR"/>
    <property type="match status" value="1"/>
</dbReference>
<sequence length="156" mass="17034">MEVSVARDPEVTASELVAALTETVSPLLRHAGTVFANNQVPFSQASLLTDLYERGAPQRMSTLAQTFDVAPRTVTALVDGLERRGLVQRAPDPDDRRAVLVGVTDKGNALMQEIEWGRQALADELVNGLTRDERVEFARLLNKLRPAPKSEKGSQA</sequence>
<evidence type="ECO:0000313" key="2">
    <source>
        <dbReference type="EMBL" id="ABB05094.1"/>
    </source>
</evidence>
<dbReference type="GO" id="GO:0003700">
    <property type="term" value="F:DNA-binding transcription factor activity"/>
    <property type="evidence" value="ECO:0007669"/>
    <property type="project" value="InterPro"/>
</dbReference>
<dbReference type="InterPro" id="IPR036390">
    <property type="entry name" value="WH_DNA-bd_sf"/>
</dbReference>
<reference evidence="2" key="1">
    <citation type="journal article" date="2006" name="Antimicrob. Agents Chemother.">
        <title>Biosynthetic gene cluster for the polyenoyltetramic acid alpha-lipomycin.</title>
        <authorList>
            <person name="Bihlmaier C."/>
            <person name="Welle E."/>
            <person name="Hofmann C."/>
            <person name="Welzel K."/>
            <person name="Vente A."/>
            <person name="Breitling E."/>
            <person name="Muller M."/>
            <person name="Glaser S."/>
            <person name="Bechthold A."/>
        </authorList>
    </citation>
    <scope>NUCLEOTIDE SEQUENCE</scope>
    <source>
        <strain evidence="2">Tu117</strain>
    </source>
</reference>
<proteinExistence type="predicted"/>
<feature type="domain" description="HTH marR-type" evidence="1">
    <location>
        <begin position="13"/>
        <end position="146"/>
    </location>
</feature>
<dbReference type="PANTHER" id="PTHR33164:SF43">
    <property type="entry name" value="HTH-TYPE TRANSCRIPTIONAL REPRESSOR YETL"/>
    <property type="match status" value="1"/>
</dbReference>
<accession>Q30CT0</accession>
<dbReference type="InterPro" id="IPR036388">
    <property type="entry name" value="WH-like_DNA-bd_sf"/>
</dbReference>
<dbReference type="GO" id="GO:0006950">
    <property type="term" value="P:response to stress"/>
    <property type="evidence" value="ECO:0007669"/>
    <property type="project" value="TreeGrafter"/>
</dbReference>
<dbReference type="InterPro" id="IPR000835">
    <property type="entry name" value="HTH_MarR-typ"/>
</dbReference>
<dbReference type="InterPro" id="IPR039422">
    <property type="entry name" value="MarR/SlyA-like"/>
</dbReference>
<organism evidence="2">
    <name type="scientific">Kitasatospora aureofaciens</name>
    <name type="common">Streptomyces aureofaciens</name>
    <dbReference type="NCBI Taxonomy" id="1894"/>
    <lineage>
        <taxon>Bacteria</taxon>
        <taxon>Bacillati</taxon>
        <taxon>Actinomycetota</taxon>
        <taxon>Actinomycetes</taxon>
        <taxon>Kitasatosporales</taxon>
        <taxon>Streptomycetaceae</taxon>
        <taxon>Kitasatospora</taxon>
    </lineage>
</organism>
<dbReference type="PANTHER" id="PTHR33164">
    <property type="entry name" value="TRANSCRIPTIONAL REGULATOR, MARR FAMILY"/>
    <property type="match status" value="1"/>
</dbReference>
<dbReference type="PROSITE" id="PS50995">
    <property type="entry name" value="HTH_MARR_2"/>
    <property type="match status" value="1"/>
</dbReference>